<reference evidence="1" key="2">
    <citation type="submission" date="2019-06" db="EMBL/GenBank/DDBJ databases">
        <title>Genomics analysis of Aphanomyces spp. identifies a new class of oomycete effector associated with host adaptation.</title>
        <authorList>
            <person name="Gaulin E."/>
        </authorList>
    </citation>
    <scope>NUCLEOTIDE SEQUENCE</scope>
    <source>
        <strain evidence="1">CBS 578.67</strain>
    </source>
</reference>
<dbReference type="AlphaFoldDB" id="A0A485LCP9"/>
<reference evidence="2 3" key="1">
    <citation type="submission" date="2019-03" db="EMBL/GenBank/DDBJ databases">
        <authorList>
            <person name="Gaulin E."/>
            <person name="Dumas B."/>
        </authorList>
    </citation>
    <scope>NUCLEOTIDE SEQUENCE [LARGE SCALE GENOMIC DNA]</scope>
    <source>
        <strain evidence="2">CBS 568.67</strain>
    </source>
</reference>
<gene>
    <name evidence="2" type="primary">Aste57867_19427</name>
    <name evidence="1" type="ORF">As57867_019363</name>
    <name evidence="2" type="ORF">ASTE57867_19427</name>
</gene>
<dbReference type="EMBL" id="VJMH01006520">
    <property type="protein sequence ID" value="KAF0689155.1"/>
    <property type="molecule type" value="Genomic_DNA"/>
</dbReference>
<dbReference type="InterPro" id="IPR011011">
    <property type="entry name" value="Znf_FYVE_PHD"/>
</dbReference>
<proteinExistence type="predicted"/>
<sequence length="174" mass="19654">MSSVPQATPKHIGFEGYPISLPLHISDSPPLANDARHGVEAAASVKGERATVLALLLTVKSNAIMVLWPRTLWPKQWRRHCHKCSLRLDSTKVVCCECHEMICPRCVSQWQFRTTAAWRLALCKPCALLDHPPDDDATAFNFDRVFILAPTQPATTRPRRSSGFWPWRRHSCTT</sequence>
<evidence type="ECO:0000313" key="2">
    <source>
        <dbReference type="EMBL" id="VFT96141.1"/>
    </source>
</evidence>
<keyword evidence="3" id="KW-1185">Reference proteome</keyword>
<name>A0A485LCP9_9STRA</name>
<protein>
    <submittedName>
        <fullName evidence="2">Aste57867_19427 protein</fullName>
    </submittedName>
</protein>
<accession>A0A485LCP9</accession>
<dbReference type="Proteomes" id="UP000332933">
    <property type="component" value="Unassembled WGS sequence"/>
</dbReference>
<dbReference type="SUPFAM" id="SSF57903">
    <property type="entry name" value="FYVE/PHD zinc finger"/>
    <property type="match status" value="1"/>
</dbReference>
<dbReference type="EMBL" id="CAADRA010006541">
    <property type="protein sequence ID" value="VFT96141.1"/>
    <property type="molecule type" value="Genomic_DNA"/>
</dbReference>
<organism evidence="2 3">
    <name type="scientific">Aphanomyces stellatus</name>
    <dbReference type="NCBI Taxonomy" id="120398"/>
    <lineage>
        <taxon>Eukaryota</taxon>
        <taxon>Sar</taxon>
        <taxon>Stramenopiles</taxon>
        <taxon>Oomycota</taxon>
        <taxon>Saprolegniomycetes</taxon>
        <taxon>Saprolegniales</taxon>
        <taxon>Verrucalvaceae</taxon>
        <taxon>Aphanomyces</taxon>
    </lineage>
</organism>
<evidence type="ECO:0000313" key="1">
    <source>
        <dbReference type="EMBL" id="KAF0689155.1"/>
    </source>
</evidence>
<evidence type="ECO:0000313" key="3">
    <source>
        <dbReference type="Proteomes" id="UP000332933"/>
    </source>
</evidence>